<dbReference type="Proteomes" id="UP000199452">
    <property type="component" value="Unassembled WGS sequence"/>
</dbReference>
<dbReference type="EMBL" id="FMYP01000016">
    <property type="protein sequence ID" value="SDC06372.1"/>
    <property type="molecule type" value="Genomic_DNA"/>
</dbReference>
<reference evidence="1 2" key="1">
    <citation type="submission" date="2016-09" db="EMBL/GenBank/DDBJ databases">
        <authorList>
            <person name="Capua I."/>
            <person name="De Benedictis P."/>
            <person name="Joannis T."/>
            <person name="Lombin L.H."/>
            <person name="Cattoli G."/>
        </authorList>
    </citation>
    <scope>NUCLEOTIDE SEQUENCE [LARGE SCALE GENOMIC DNA]</scope>
    <source>
        <strain evidence="1 2">A7P-90m</strain>
    </source>
</reference>
<name>A0A1G6IIF3_9BACT</name>
<keyword evidence="2" id="KW-1185">Reference proteome</keyword>
<dbReference type="AlphaFoldDB" id="A0A1G6IIF3"/>
<protein>
    <submittedName>
        <fullName evidence="1">Uncharacterized protein</fullName>
    </submittedName>
</protein>
<sequence length="43" mass="5088">MVMFSAKLTRIIYKLGIFDLSVFMHSESRERFTNTIETNAIYL</sequence>
<evidence type="ECO:0000313" key="2">
    <source>
        <dbReference type="Proteomes" id="UP000199452"/>
    </source>
</evidence>
<gene>
    <name evidence="1" type="ORF">SAMN05216323_101619</name>
</gene>
<proteinExistence type="predicted"/>
<accession>A0A1G6IIF3</accession>
<evidence type="ECO:0000313" key="1">
    <source>
        <dbReference type="EMBL" id="SDC06372.1"/>
    </source>
</evidence>
<organism evidence="1 2">
    <name type="scientific">Williamwhitmania taraxaci</name>
    <dbReference type="NCBI Taxonomy" id="1640674"/>
    <lineage>
        <taxon>Bacteria</taxon>
        <taxon>Pseudomonadati</taxon>
        <taxon>Bacteroidota</taxon>
        <taxon>Bacteroidia</taxon>
        <taxon>Bacteroidales</taxon>
        <taxon>Williamwhitmaniaceae</taxon>
        <taxon>Williamwhitmania</taxon>
    </lineage>
</organism>